<dbReference type="OrthoDB" id="391988at2759"/>
<evidence type="ECO:0000256" key="2">
    <source>
        <dbReference type="ARBA" id="ARBA00009638"/>
    </source>
</evidence>
<keyword evidence="4" id="KW-0479">Metal-binding</keyword>
<feature type="compositionally biased region" description="Low complexity" evidence="10">
    <location>
        <begin position="78"/>
        <end position="93"/>
    </location>
</feature>
<evidence type="ECO:0000256" key="8">
    <source>
        <dbReference type="ARBA" id="ARBA00023210"/>
    </source>
</evidence>
<dbReference type="Gene3D" id="3.40.50.300">
    <property type="entry name" value="P-loop containing nucleotide triphosphate hydrolases"/>
    <property type="match status" value="1"/>
</dbReference>
<dbReference type="HAMAP" id="MF_00321">
    <property type="entry name" value="GTPase_EngB"/>
    <property type="match status" value="1"/>
</dbReference>
<organism evidence="13 14">
    <name type="scientific">Triparma laevis f. longispina</name>
    <dbReference type="NCBI Taxonomy" id="1714387"/>
    <lineage>
        <taxon>Eukaryota</taxon>
        <taxon>Sar</taxon>
        <taxon>Stramenopiles</taxon>
        <taxon>Ochrophyta</taxon>
        <taxon>Bolidophyceae</taxon>
        <taxon>Parmales</taxon>
        <taxon>Triparmaceae</taxon>
        <taxon>Triparma</taxon>
    </lineage>
</organism>
<keyword evidence="7" id="KW-0342">GTP-binding</keyword>
<dbReference type="InterPro" id="IPR006073">
    <property type="entry name" value="GTP-bd"/>
</dbReference>
<name>A0A9W7FQQ4_9STRA</name>
<evidence type="ECO:0000313" key="13">
    <source>
        <dbReference type="EMBL" id="GMI16286.1"/>
    </source>
</evidence>
<evidence type="ECO:0000313" key="14">
    <source>
        <dbReference type="Proteomes" id="UP001165122"/>
    </source>
</evidence>
<keyword evidence="14" id="KW-1185">Reference proteome</keyword>
<dbReference type="SUPFAM" id="SSF52540">
    <property type="entry name" value="P-loop containing nucleoside triphosphate hydrolases"/>
    <property type="match status" value="1"/>
</dbReference>
<feature type="compositionally biased region" description="Pro residues" evidence="10">
    <location>
        <begin position="49"/>
        <end position="63"/>
    </location>
</feature>
<dbReference type="InterPro" id="IPR019987">
    <property type="entry name" value="GTP-bd_ribosome_bio_YsxC"/>
</dbReference>
<dbReference type="PANTHER" id="PTHR11649:SF13">
    <property type="entry name" value="ENGB-TYPE G DOMAIN-CONTAINING PROTEIN"/>
    <property type="match status" value="1"/>
</dbReference>
<keyword evidence="9" id="KW-0131">Cell cycle</keyword>
<keyword evidence="5" id="KW-0547">Nucleotide-binding</keyword>
<keyword evidence="3" id="KW-0132">Cell division</keyword>
<evidence type="ECO:0000256" key="11">
    <source>
        <dbReference type="SAM" id="SignalP"/>
    </source>
</evidence>
<dbReference type="PROSITE" id="PS51706">
    <property type="entry name" value="G_ENGB"/>
    <property type="match status" value="1"/>
</dbReference>
<reference evidence="14" key="1">
    <citation type="journal article" date="2023" name="Commun. Biol.">
        <title>Genome analysis of Parmales, the sister group of diatoms, reveals the evolutionary specialization of diatoms from phago-mixotrophs to photoautotrophs.</title>
        <authorList>
            <person name="Ban H."/>
            <person name="Sato S."/>
            <person name="Yoshikawa S."/>
            <person name="Yamada K."/>
            <person name="Nakamura Y."/>
            <person name="Ichinomiya M."/>
            <person name="Sato N."/>
            <person name="Blanc-Mathieu R."/>
            <person name="Endo H."/>
            <person name="Kuwata A."/>
            <person name="Ogata H."/>
        </authorList>
    </citation>
    <scope>NUCLEOTIDE SEQUENCE [LARGE SCALE GENOMIC DNA]</scope>
    <source>
        <strain evidence="14">NIES 3700</strain>
    </source>
</reference>
<dbReference type="GO" id="GO:0005525">
    <property type="term" value="F:GTP binding"/>
    <property type="evidence" value="ECO:0007669"/>
    <property type="project" value="UniProtKB-KW"/>
</dbReference>
<evidence type="ECO:0000256" key="5">
    <source>
        <dbReference type="ARBA" id="ARBA00022741"/>
    </source>
</evidence>
<comment type="similarity">
    <text evidence="2">Belongs to the TRAFAC class TrmE-Era-EngA-EngB-Septin-like GTPase superfamily. EngB GTPase family.</text>
</comment>
<feature type="signal peptide" evidence="11">
    <location>
        <begin position="1"/>
        <end position="19"/>
    </location>
</feature>
<feature type="domain" description="EngB-type G" evidence="12">
    <location>
        <begin position="412"/>
        <end position="616"/>
    </location>
</feature>
<feature type="chain" id="PRO_5040886679" description="EngB-type G domain-containing protein" evidence="11">
    <location>
        <begin position="20"/>
        <end position="616"/>
    </location>
</feature>
<keyword evidence="11" id="KW-0732">Signal</keyword>
<protein>
    <recommendedName>
        <fullName evidence="12">EngB-type G domain-containing protein</fullName>
    </recommendedName>
</protein>
<sequence>MMNAHILILICLCTSIATSYGFATLAPLSSIHRHPPNHFCAISDSDSSDPPPPQPPPPPPPPSSSRKARLDARRAAKAKSSSSAQTSKQTQAQGDGKGSKRVKKKVTSTSRTANVDGIFGVPTPIIANVPAPESEFPSPPSPPPTNQPKTPTTPSLKNLTPSELLAHISDPIPSPDLSYTIVTCLNLLRSNNALKEILGEKLNFKENILKDIRSRTHQLMLDRESIDPKEITPISSLKLLKSYIRNDHIPSALKILNVELSESIIERSTALSILSQKYYDLDSYVSASSTVKELEGLGPKLRSLLDENTEDEELRERIVYSVDWTALIQSSGKCESRRRSIFKNARENGGDLKLAIESNGGKQNVVFTVLRSLSTHPSPNTDSIYEALANALVRRTTFLKGSVSMQTLPKPDRGEVAFIGRSNVGKSSLVNMICNRKALAYTSKRPGKTREFNFFAVNDKEGVMKEVRYGDEVRGVRDFDCFYLVDLPGFGYAKVSREQKEEWSEFQREYFEKRKNLRVVFHLIDSRHGLVSEDLRIMRECSTIFSTKKDVSYVIVLTKADKNDKLGRGKVSKNVMENVRTAMRENGVGGRPIIATSAETKMGRDGMWGYLKEGFK</sequence>
<accession>A0A9W7FQQ4</accession>
<dbReference type="PANTHER" id="PTHR11649">
    <property type="entry name" value="MSS1/TRME-RELATED GTP-BINDING PROTEIN"/>
    <property type="match status" value="1"/>
</dbReference>
<evidence type="ECO:0000256" key="4">
    <source>
        <dbReference type="ARBA" id="ARBA00022723"/>
    </source>
</evidence>
<dbReference type="InterPro" id="IPR030393">
    <property type="entry name" value="G_ENGB_dom"/>
</dbReference>
<proteinExistence type="inferred from homology"/>
<feature type="region of interest" description="Disordered" evidence="10">
    <location>
        <begin position="37"/>
        <end position="158"/>
    </location>
</feature>
<evidence type="ECO:0000256" key="10">
    <source>
        <dbReference type="SAM" id="MobiDB-lite"/>
    </source>
</evidence>
<dbReference type="InterPro" id="IPR027417">
    <property type="entry name" value="P-loop_NTPase"/>
</dbReference>
<dbReference type="CDD" id="cd01876">
    <property type="entry name" value="YihA_EngB"/>
    <property type="match status" value="1"/>
</dbReference>
<keyword evidence="8" id="KW-0717">Septation</keyword>
<dbReference type="AlphaFoldDB" id="A0A9W7FQQ4"/>
<dbReference type="EMBL" id="BRXW01000248">
    <property type="protein sequence ID" value="GMI16286.1"/>
    <property type="molecule type" value="Genomic_DNA"/>
</dbReference>
<gene>
    <name evidence="13" type="ORF">TrLO_g11944</name>
</gene>
<dbReference type="GO" id="GO:0051301">
    <property type="term" value="P:cell division"/>
    <property type="evidence" value="ECO:0007669"/>
    <property type="project" value="UniProtKB-KW"/>
</dbReference>
<dbReference type="Proteomes" id="UP001165122">
    <property type="component" value="Unassembled WGS sequence"/>
</dbReference>
<evidence type="ECO:0000256" key="1">
    <source>
        <dbReference type="ARBA" id="ARBA00001946"/>
    </source>
</evidence>
<comment type="cofactor">
    <cofactor evidence="1">
        <name>Mg(2+)</name>
        <dbReference type="ChEBI" id="CHEBI:18420"/>
    </cofactor>
</comment>
<evidence type="ECO:0000256" key="6">
    <source>
        <dbReference type="ARBA" id="ARBA00022842"/>
    </source>
</evidence>
<evidence type="ECO:0000256" key="3">
    <source>
        <dbReference type="ARBA" id="ARBA00022618"/>
    </source>
</evidence>
<feature type="compositionally biased region" description="Pro residues" evidence="10">
    <location>
        <begin position="137"/>
        <end position="146"/>
    </location>
</feature>
<comment type="caution">
    <text evidence="13">The sequence shown here is derived from an EMBL/GenBank/DDBJ whole genome shotgun (WGS) entry which is preliminary data.</text>
</comment>
<dbReference type="GO" id="GO:0046872">
    <property type="term" value="F:metal ion binding"/>
    <property type="evidence" value="ECO:0007669"/>
    <property type="project" value="UniProtKB-KW"/>
</dbReference>
<keyword evidence="6" id="KW-0460">Magnesium</keyword>
<evidence type="ECO:0000256" key="7">
    <source>
        <dbReference type="ARBA" id="ARBA00023134"/>
    </source>
</evidence>
<evidence type="ECO:0000259" key="12">
    <source>
        <dbReference type="PROSITE" id="PS51706"/>
    </source>
</evidence>
<dbReference type="Pfam" id="PF01926">
    <property type="entry name" value="MMR_HSR1"/>
    <property type="match status" value="1"/>
</dbReference>
<evidence type="ECO:0000256" key="9">
    <source>
        <dbReference type="ARBA" id="ARBA00023306"/>
    </source>
</evidence>